<dbReference type="AlphaFoldDB" id="A0AAE0WW67"/>
<evidence type="ECO:0008006" key="3">
    <source>
        <dbReference type="Google" id="ProtNLM"/>
    </source>
</evidence>
<reference evidence="1" key="1">
    <citation type="submission" date="2023-07" db="EMBL/GenBank/DDBJ databases">
        <title>Black Yeasts Isolated from many extreme environments.</title>
        <authorList>
            <person name="Coleine C."/>
            <person name="Stajich J.E."/>
            <person name="Selbmann L."/>
        </authorList>
    </citation>
    <scope>NUCLEOTIDE SEQUENCE</scope>
    <source>
        <strain evidence="1">CCFEE 5485</strain>
    </source>
</reference>
<dbReference type="PANTHER" id="PTHR33973">
    <property type="entry name" value="OS07G0153300 PROTEIN"/>
    <property type="match status" value="1"/>
</dbReference>
<sequence>MRSSPSGNPIATIEEVRGLPTGKLLTSFWALTTILWSIFRPPQHTYGARVLLFQPAWLIRSLNNSLLWDQDLALCLASHAVYSYFADYWRFPNAGDLHWLNPEDGSMYIYHQVFSLLAICALFASGIVFRGRRLVNNSVETIHEQRIDDQVLPPLLLESRTTHSRLFPKKHSFSYSYLLVGIPVGVQGHMNRMLSVDSQERAWFHIDSADYLARGSSGSTLAEKLKAYLHAQGVTDRQYAYAYLVTAPRFLGYSFNPVSFWYLYDSDVQLKYMILEVNNTFDERRLYLLKGGEAEDDGLDGMAVPTTNGSSKAPKHMVFSDTWQKDFHVSPFNSRKGSYSLRAVDPVAAFETTGQVQIDNTIVLRSSKEHPKIVARIVSEGIPKDPSTSTATEKARFIAIWCWVGFATSPRIVWEASKLFFKQKLHVWYKPEITARSIGRSYTADEKHLETFFRAFLTTAVERSSKQLRVIYEPAHSEDGEIVIYSPGFTYEEDHRRTLSLRVRSPAFYSRFVHYRNASEAFETECLAGEEKNRTAYLEPVDLLSDLLEVIKEQTDTTAADSRLKAGSIIQRSRWSAMQRLRCPAALAAYPTTDAIHASVNDKVAGIHAFDAFVKKDFDDSDIYRRIATKLFLAERMGLGVPAILALLDIAVRVGLLLATYSYL</sequence>
<comment type="caution">
    <text evidence="1">The sequence shown here is derived from an EMBL/GenBank/DDBJ whole genome shotgun (WGS) entry which is preliminary data.</text>
</comment>
<dbReference type="EMBL" id="JAUTXT010000003">
    <property type="protein sequence ID" value="KAK3678912.1"/>
    <property type="molecule type" value="Genomic_DNA"/>
</dbReference>
<dbReference type="InterPro" id="IPR010775">
    <property type="entry name" value="DUF1365"/>
</dbReference>
<organism evidence="1 2">
    <name type="scientific">Recurvomyces mirabilis</name>
    <dbReference type="NCBI Taxonomy" id="574656"/>
    <lineage>
        <taxon>Eukaryota</taxon>
        <taxon>Fungi</taxon>
        <taxon>Dikarya</taxon>
        <taxon>Ascomycota</taxon>
        <taxon>Pezizomycotina</taxon>
        <taxon>Dothideomycetes</taxon>
        <taxon>Dothideomycetidae</taxon>
        <taxon>Mycosphaerellales</taxon>
        <taxon>Teratosphaeriaceae</taxon>
        <taxon>Recurvomyces</taxon>
    </lineage>
</organism>
<dbReference type="PANTHER" id="PTHR33973:SF4">
    <property type="entry name" value="OS07G0153300 PROTEIN"/>
    <property type="match status" value="1"/>
</dbReference>
<proteinExistence type="predicted"/>
<protein>
    <recommendedName>
        <fullName evidence="3">DUF1365-domain-containing protein</fullName>
    </recommendedName>
</protein>
<keyword evidence="2" id="KW-1185">Reference proteome</keyword>
<accession>A0AAE0WW67</accession>
<gene>
    <name evidence="1" type="ORF">LTR78_001365</name>
</gene>
<evidence type="ECO:0000313" key="1">
    <source>
        <dbReference type="EMBL" id="KAK3678912.1"/>
    </source>
</evidence>
<name>A0AAE0WW67_9PEZI</name>
<evidence type="ECO:0000313" key="2">
    <source>
        <dbReference type="Proteomes" id="UP001274830"/>
    </source>
</evidence>
<dbReference type="Proteomes" id="UP001274830">
    <property type="component" value="Unassembled WGS sequence"/>
</dbReference>
<dbReference type="Pfam" id="PF07103">
    <property type="entry name" value="DUF1365"/>
    <property type="match status" value="1"/>
</dbReference>